<evidence type="ECO:0000313" key="6">
    <source>
        <dbReference type="Proteomes" id="UP000215002"/>
    </source>
</evidence>
<keyword evidence="4" id="KW-0012">Acyltransferase</keyword>
<sequence length="209" mass="23150">MSSEMNKIVNYLLNRILGVTKRYSAVLQAGDSKFLPNFSINKNRSTSLQEHKVVIGDKCLLGVSVFLETPEAKVEIGDRVYMGNSSIIAKTGIILGNDIMVAWGVTFYDHDSHSLNYKDRDMDIQQTYADYLSEKGNYLKNKKWDVVNSKPIKIEDHAWIGAESMILKGVTVGVGAIVGARSVVTKDVPPFCIVAGNPAKIVRQLENNL</sequence>
<evidence type="ECO:0000256" key="3">
    <source>
        <dbReference type="ARBA" id="ARBA00022737"/>
    </source>
</evidence>
<dbReference type="GO" id="GO:0008374">
    <property type="term" value="F:O-acyltransferase activity"/>
    <property type="evidence" value="ECO:0007669"/>
    <property type="project" value="TreeGrafter"/>
</dbReference>
<organism evidence="5 6">
    <name type="scientific">Mucilaginibacter xinganensis</name>
    <dbReference type="NCBI Taxonomy" id="1234841"/>
    <lineage>
        <taxon>Bacteria</taxon>
        <taxon>Pseudomonadati</taxon>
        <taxon>Bacteroidota</taxon>
        <taxon>Sphingobacteriia</taxon>
        <taxon>Sphingobacteriales</taxon>
        <taxon>Sphingobacteriaceae</taxon>
        <taxon>Mucilaginibacter</taxon>
    </lineage>
</organism>
<dbReference type="PROSITE" id="PS00101">
    <property type="entry name" value="HEXAPEP_TRANSFERASES"/>
    <property type="match status" value="1"/>
</dbReference>
<dbReference type="EMBL" id="CP022743">
    <property type="protein sequence ID" value="ASU35132.1"/>
    <property type="molecule type" value="Genomic_DNA"/>
</dbReference>
<gene>
    <name evidence="5" type="ORF">MuYL_3247</name>
</gene>
<dbReference type="InterPro" id="IPR011004">
    <property type="entry name" value="Trimer_LpxA-like_sf"/>
</dbReference>
<dbReference type="InterPro" id="IPR018357">
    <property type="entry name" value="Hexapep_transf_CS"/>
</dbReference>
<dbReference type="PANTHER" id="PTHR23416:SF23">
    <property type="entry name" value="ACETYLTRANSFERASE C18B11.09C-RELATED"/>
    <property type="match status" value="1"/>
</dbReference>
<protein>
    <submittedName>
        <fullName evidence="5">Thiogalactoside acetyltransferase</fullName>
    </submittedName>
</protein>
<dbReference type="Pfam" id="PF00132">
    <property type="entry name" value="Hexapep"/>
    <property type="match status" value="1"/>
</dbReference>
<evidence type="ECO:0000313" key="5">
    <source>
        <dbReference type="EMBL" id="ASU35132.1"/>
    </source>
</evidence>
<keyword evidence="2 5" id="KW-0808">Transferase</keyword>
<name>A0A223NZ51_9SPHI</name>
<keyword evidence="6" id="KW-1185">Reference proteome</keyword>
<evidence type="ECO:0000256" key="2">
    <source>
        <dbReference type="ARBA" id="ARBA00022679"/>
    </source>
</evidence>
<proteinExistence type="inferred from homology"/>
<dbReference type="InterPro" id="IPR051159">
    <property type="entry name" value="Hexapeptide_acetyltransf"/>
</dbReference>
<evidence type="ECO:0000256" key="4">
    <source>
        <dbReference type="ARBA" id="ARBA00023315"/>
    </source>
</evidence>
<comment type="similarity">
    <text evidence="1">Belongs to the transferase hexapeptide repeat family.</text>
</comment>
<accession>A0A223NZ51</accession>
<dbReference type="InterPro" id="IPR001451">
    <property type="entry name" value="Hexapep"/>
</dbReference>
<dbReference type="AlphaFoldDB" id="A0A223NZ51"/>
<dbReference type="KEGG" id="muc:MuYL_3247"/>
<reference evidence="5 6" key="1">
    <citation type="submission" date="2017-08" db="EMBL/GenBank/DDBJ databases">
        <title>Complete genome sequence of Mucilaginibacter sp. strain BJC16-A31.</title>
        <authorList>
            <consortium name="Henan University of Science and Technology"/>
            <person name="You X."/>
        </authorList>
    </citation>
    <scope>NUCLEOTIDE SEQUENCE [LARGE SCALE GENOMIC DNA]</scope>
    <source>
        <strain evidence="5 6">BJC16-A31</strain>
    </source>
</reference>
<dbReference type="Pfam" id="PF14602">
    <property type="entry name" value="Hexapep_2"/>
    <property type="match status" value="1"/>
</dbReference>
<keyword evidence="3" id="KW-0677">Repeat</keyword>
<dbReference type="CDD" id="cd04647">
    <property type="entry name" value="LbH_MAT_like"/>
    <property type="match status" value="1"/>
</dbReference>
<dbReference type="SUPFAM" id="SSF51161">
    <property type="entry name" value="Trimeric LpxA-like enzymes"/>
    <property type="match status" value="1"/>
</dbReference>
<dbReference type="PANTHER" id="PTHR23416">
    <property type="entry name" value="SIALIC ACID SYNTHASE-RELATED"/>
    <property type="match status" value="1"/>
</dbReference>
<dbReference type="Gene3D" id="2.160.10.10">
    <property type="entry name" value="Hexapeptide repeat proteins"/>
    <property type="match status" value="1"/>
</dbReference>
<dbReference type="Proteomes" id="UP000215002">
    <property type="component" value="Chromosome"/>
</dbReference>
<evidence type="ECO:0000256" key="1">
    <source>
        <dbReference type="ARBA" id="ARBA00007274"/>
    </source>
</evidence>